<protein>
    <submittedName>
        <fullName evidence="1">Uncharacterized protein</fullName>
    </submittedName>
</protein>
<accession>A0A210QE92</accession>
<name>A0A210QE92_MIZYE</name>
<evidence type="ECO:0000313" key="2">
    <source>
        <dbReference type="Proteomes" id="UP000242188"/>
    </source>
</evidence>
<keyword evidence="2" id="KW-1185">Reference proteome</keyword>
<reference evidence="1 2" key="1">
    <citation type="journal article" date="2017" name="Nat. Ecol. Evol.">
        <title>Scallop genome provides insights into evolution of bilaterian karyotype and development.</title>
        <authorList>
            <person name="Wang S."/>
            <person name="Zhang J."/>
            <person name="Jiao W."/>
            <person name="Li J."/>
            <person name="Xun X."/>
            <person name="Sun Y."/>
            <person name="Guo X."/>
            <person name="Huan P."/>
            <person name="Dong B."/>
            <person name="Zhang L."/>
            <person name="Hu X."/>
            <person name="Sun X."/>
            <person name="Wang J."/>
            <person name="Zhao C."/>
            <person name="Wang Y."/>
            <person name="Wang D."/>
            <person name="Huang X."/>
            <person name="Wang R."/>
            <person name="Lv J."/>
            <person name="Li Y."/>
            <person name="Zhang Z."/>
            <person name="Liu B."/>
            <person name="Lu W."/>
            <person name="Hui Y."/>
            <person name="Liang J."/>
            <person name="Zhou Z."/>
            <person name="Hou R."/>
            <person name="Li X."/>
            <person name="Liu Y."/>
            <person name="Li H."/>
            <person name="Ning X."/>
            <person name="Lin Y."/>
            <person name="Zhao L."/>
            <person name="Xing Q."/>
            <person name="Dou J."/>
            <person name="Li Y."/>
            <person name="Mao J."/>
            <person name="Guo H."/>
            <person name="Dou H."/>
            <person name="Li T."/>
            <person name="Mu C."/>
            <person name="Jiang W."/>
            <person name="Fu Q."/>
            <person name="Fu X."/>
            <person name="Miao Y."/>
            <person name="Liu J."/>
            <person name="Yu Q."/>
            <person name="Li R."/>
            <person name="Liao H."/>
            <person name="Li X."/>
            <person name="Kong Y."/>
            <person name="Jiang Z."/>
            <person name="Chourrout D."/>
            <person name="Li R."/>
            <person name="Bao Z."/>
        </authorList>
    </citation>
    <scope>NUCLEOTIDE SEQUENCE [LARGE SCALE GENOMIC DNA]</scope>
    <source>
        <strain evidence="1 2">PY_sf001</strain>
    </source>
</reference>
<organism evidence="1 2">
    <name type="scientific">Mizuhopecten yessoensis</name>
    <name type="common">Japanese scallop</name>
    <name type="synonym">Patinopecten yessoensis</name>
    <dbReference type="NCBI Taxonomy" id="6573"/>
    <lineage>
        <taxon>Eukaryota</taxon>
        <taxon>Metazoa</taxon>
        <taxon>Spiralia</taxon>
        <taxon>Lophotrochozoa</taxon>
        <taxon>Mollusca</taxon>
        <taxon>Bivalvia</taxon>
        <taxon>Autobranchia</taxon>
        <taxon>Pteriomorphia</taxon>
        <taxon>Pectinida</taxon>
        <taxon>Pectinoidea</taxon>
        <taxon>Pectinidae</taxon>
        <taxon>Mizuhopecten</taxon>
    </lineage>
</organism>
<dbReference type="EMBL" id="NEDP02004037">
    <property type="protein sequence ID" value="OWF47043.1"/>
    <property type="molecule type" value="Genomic_DNA"/>
</dbReference>
<dbReference type="AlphaFoldDB" id="A0A210QE92"/>
<gene>
    <name evidence="1" type="ORF">KP79_PYT12528</name>
</gene>
<sequence length="99" mass="10751">MALPLSTSSCHSALETQCHLGEHRASATDNHCVRTATFVRARGDPVALKETLLRCYGDLTAIPLRSYQDAERRSLSWACSKCAPSLGVLCDPTAFTDIL</sequence>
<evidence type="ECO:0000313" key="1">
    <source>
        <dbReference type="EMBL" id="OWF47043.1"/>
    </source>
</evidence>
<dbReference type="Proteomes" id="UP000242188">
    <property type="component" value="Unassembled WGS sequence"/>
</dbReference>
<comment type="caution">
    <text evidence="1">The sequence shown here is derived from an EMBL/GenBank/DDBJ whole genome shotgun (WGS) entry which is preliminary data.</text>
</comment>
<proteinExistence type="predicted"/>